<reference evidence="3" key="1">
    <citation type="submission" date="2017-06" db="EMBL/GenBank/DDBJ databases">
        <title>Whole genome sequence of Laribacter hongkongensis LHGZ1.</title>
        <authorList>
            <person name="Chen D."/>
            <person name="Wu H."/>
            <person name="Chen J."/>
        </authorList>
    </citation>
    <scope>NUCLEOTIDE SEQUENCE [LARGE SCALE GENOMIC DNA]</scope>
    <source>
        <strain evidence="3">LHGZ1</strain>
    </source>
</reference>
<dbReference type="OrthoDB" id="368476at2"/>
<dbReference type="SMART" id="SM00062">
    <property type="entry name" value="PBPb"/>
    <property type="match status" value="1"/>
</dbReference>
<protein>
    <submittedName>
        <fullName evidence="2">Putative amino acid ABC transporter, periplasmic-binding protein</fullName>
    </submittedName>
</protein>
<evidence type="ECO:0000313" key="3">
    <source>
        <dbReference type="Proteomes" id="UP000197424"/>
    </source>
</evidence>
<sequence>MNRRNLVSLVLLSSLSLPVLAADLLQTIQQRGQLNIAVEGTYPPFNFRNRQQQLTGFEVELGQELARRLGVKAHFTTGEWSALLAGLQAGKSDIVLNQVAVTEARRKVFDFSQPYTISSAQLIVRQDDNRPMDSVAALKGKTIGVAQGSNYAELAKSLPGVTVKTYPGAPEYLQDLATGRIDAALNDSLLIPFAIKTARLPLKPGLPLGGLSHMAIPFAKGNPAFQAAIDKALTGMQKDGSFARLSTRWFGQDVSRAPVGTH</sequence>
<name>A0A248LKN2_9NEIS</name>
<keyword evidence="1" id="KW-0732">Signal</keyword>
<dbReference type="InterPro" id="IPR001638">
    <property type="entry name" value="Solute-binding_3/MltF_N"/>
</dbReference>
<accession>A0A248LKN2</accession>
<dbReference type="SUPFAM" id="SSF53850">
    <property type="entry name" value="Periplasmic binding protein-like II"/>
    <property type="match status" value="1"/>
</dbReference>
<organism evidence="2 3">
    <name type="scientific">Laribacter hongkongensis</name>
    <dbReference type="NCBI Taxonomy" id="168471"/>
    <lineage>
        <taxon>Bacteria</taxon>
        <taxon>Pseudomonadati</taxon>
        <taxon>Pseudomonadota</taxon>
        <taxon>Betaproteobacteria</taxon>
        <taxon>Neisseriales</taxon>
        <taxon>Aquaspirillaceae</taxon>
        <taxon>Laribacter</taxon>
    </lineage>
</organism>
<dbReference type="PANTHER" id="PTHR35936">
    <property type="entry name" value="MEMBRANE-BOUND LYTIC MUREIN TRANSGLYCOSYLASE F"/>
    <property type="match status" value="1"/>
</dbReference>
<dbReference type="Gene3D" id="3.40.190.10">
    <property type="entry name" value="Periplasmic binding protein-like II"/>
    <property type="match status" value="2"/>
</dbReference>
<evidence type="ECO:0000256" key="1">
    <source>
        <dbReference type="ARBA" id="ARBA00022729"/>
    </source>
</evidence>
<dbReference type="EMBL" id="CP022115">
    <property type="protein sequence ID" value="ASJ24723.1"/>
    <property type="molecule type" value="Genomic_DNA"/>
</dbReference>
<gene>
    <name evidence="2" type="ORF">LHGZ1_1892</name>
</gene>
<dbReference type="Proteomes" id="UP000197424">
    <property type="component" value="Chromosome"/>
</dbReference>
<proteinExistence type="predicted"/>
<dbReference type="AlphaFoldDB" id="A0A248LKN2"/>
<dbReference type="PANTHER" id="PTHR35936:SF35">
    <property type="entry name" value="L-CYSTINE-BINDING PROTEIN TCYJ"/>
    <property type="match status" value="1"/>
</dbReference>
<evidence type="ECO:0000313" key="2">
    <source>
        <dbReference type="EMBL" id="ASJ24723.1"/>
    </source>
</evidence>
<dbReference type="Pfam" id="PF00497">
    <property type="entry name" value="SBP_bac_3"/>
    <property type="match status" value="1"/>
</dbReference>
<dbReference type="RefSeq" id="WP_088860896.1">
    <property type="nucleotide sequence ID" value="NZ_CP022115.1"/>
</dbReference>